<reference evidence="1 2" key="1">
    <citation type="submission" date="2018-06" db="EMBL/GenBank/DDBJ databases">
        <authorList>
            <consortium name="Pathogen Informatics"/>
            <person name="Doyle S."/>
        </authorList>
    </citation>
    <scope>NUCLEOTIDE SEQUENCE [LARGE SCALE GENOMIC DNA]</scope>
    <source>
        <strain evidence="1 2">NCTC4824</strain>
    </source>
</reference>
<gene>
    <name evidence="1" type="ORF">NCTC4824_00202</name>
</gene>
<keyword evidence="2" id="KW-1185">Reference proteome</keyword>
<sequence length="29" mass="3259">MIYNKLTAIRTMMKSQGGSLLMNTKGKEI</sequence>
<dbReference type="STRING" id="1348624.GCA_001591545_03584"/>
<name>A0A2X4VGH8_LEDLE</name>
<dbReference type="EMBL" id="LS483476">
    <property type="protein sequence ID" value="SQI51357.1"/>
    <property type="molecule type" value="Genomic_DNA"/>
</dbReference>
<protein>
    <submittedName>
        <fullName evidence="1">Uncharacterized protein</fullName>
    </submittedName>
</protein>
<dbReference type="AlphaFoldDB" id="A0A2X4VGH8"/>
<dbReference type="Proteomes" id="UP000249134">
    <property type="component" value="Chromosome 1"/>
</dbReference>
<accession>A0A2X4VGH8</accession>
<organism evidence="1 2">
    <name type="scientific">Lederbergia lenta</name>
    <name type="common">Bacillus lentus</name>
    <dbReference type="NCBI Taxonomy" id="1467"/>
    <lineage>
        <taxon>Bacteria</taxon>
        <taxon>Bacillati</taxon>
        <taxon>Bacillota</taxon>
        <taxon>Bacilli</taxon>
        <taxon>Bacillales</taxon>
        <taxon>Bacillaceae</taxon>
        <taxon>Lederbergia</taxon>
    </lineage>
</organism>
<evidence type="ECO:0000313" key="1">
    <source>
        <dbReference type="EMBL" id="SQI51357.1"/>
    </source>
</evidence>
<dbReference type="KEGG" id="blen:NCTC4824_00202"/>
<proteinExistence type="predicted"/>
<evidence type="ECO:0000313" key="2">
    <source>
        <dbReference type="Proteomes" id="UP000249134"/>
    </source>
</evidence>